<evidence type="ECO:0000256" key="7">
    <source>
        <dbReference type="ARBA" id="ARBA00022729"/>
    </source>
</evidence>
<keyword evidence="8" id="KW-0408">Iron</keyword>
<dbReference type="Gene3D" id="2.40.170.20">
    <property type="entry name" value="TonB-dependent receptor, beta-barrel domain"/>
    <property type="match status" value="1"/>
</dbReference>
<feature type="domain" description="Secretin/TonB short N-terminal" evidence="18">
    <location>
        <begin position="49"/>
        <end position="100"/>
    </location>
</feature>
<evidence type="ECO:0000256" key="14">
    <source>
        <dbReference type="PROSITE-ProRule" id="PRU01360"/>
    </source>
</evidence>
<evidence type="ECO:0000256" key="5">
    <source>
        <dbReference type="ARBA" id="ARBA00022496"/>
    </source>
</evidence>
<name>A0A2W5NKF3_9SPHN</name>
<keyword evidence="7 17" id="KW-0732">Signal</keyword>
<dbReference type="InterPro" id="IPR036942">
    <property type="entry name" value="Beta-barrel_TonB_sf"/>
</dbReference>
<dbReference type="InterPro" id="IPR039426">
    <property type="entry name" value="TonB-dep_rcpt-like"/>
</dbReference>
<dbReference type="GO" id="GO:0015344">
    <property type="term" value="F:siderophore uptake transmembrane transporter activity"/>
    <property type="evidence" value="ECO:0007669"/>
    <property type="project" value="TreeGrafter"/>
</dbReference>
<gene>
    <name evidence="19" type="ORF">DI555_16480</name>
</gene>
<evidence type="ECO:0000256" key="8">
    <source>
        <dbReference type="ARBA" id="ARBA00023004"/>
    </source>
</evidence>
<dbReference type="Gene3D" id="3.55.50.30">
    <property type="match status" value="1"/>
</dbReference>
<dbReference type="Pfam" id="PF00593">
    <property type="entry name" value="TonB_dep_Rec_b-barrel"/>
    <property type="match status" value="1"/>
</dbReference>
<dbReference type="PROSITE" id="PS52016">
    <property type="entry name" value="TONB_DEPENDENT_REC_3"/>
    <property type="match status" value="1"/>
</dbReference>
<comment type="similarity">
    <text evidence="2 14 16">Belongs to the TonB-dependent receptor family.</text>
</comment>
<dbReference type="CDD" id="cd01347">
    <property type="entry name" value="ligand_gated_channel"/>
    <property type="match status" value="1"/>
</dbReference>
<dbReference type="EMBL" id="QFPX01000015">
    <property type="protein sequence ID" value="PZQ53454.1"/>
    <property type="molecule type" value="Genomic_DNA"/>
</dbReference>
<keyword evidence="6 14" id="KW-0812">Transmembrane</keyword>
<sequence>MAAVLLAGTTMGLSAGLAAPALAQEARSYDIPAGALADVLNTYARQAGVELAYRAELTAGISSPGLKGSFSPAEALSRILAGSGLTFRQTGPRAFTLEAAPRTADGTIQLGPVQVQGSDGGTGGSLAALTSDPAVSEGTRSYTVRSTSTATKLALSPRETPQSVSVVTRQKMDDQNVQSLDDIARTTTGITYTELGTDRSTYYARGSEITDIQFDGIPSNISENYSMDVMSTANMAIYDRVEVVRGANGLLQGTGNPSAAINLVRKRATRDFQLGVEAGVGSWSNYRGQVDVSGPITKDGDVRARAVAFYNSADSYRDGASRDNRLLYLTAEGNLTPGTLLRVGGTAQRDYNNGYDWGGLNTDVSGAFYDLPRSASLAGKWAYLKRRNYSAFGELQQQIGSDWKIVVAPSAIWSDAGFRSSYPARSSGNIYRLVVSDVDYRDRQVGLDVYATGHYRLLGGEHQLVLGGSLRRDKFDFTIHTASNTPTVDITDYDYASITAPVLNTASTYYKYNRKEGGLYGSTRLGLFDGLHAILGARLSWSSYTVLSPYVDDEYRSKARFLPYAGVVYDLDDHHSLYASYTEVYKTQSYYSAGNTLLDPIQGQNYEAGVKGEYFDGRLNASLAVFQSSLLNMPEATTADRTCGVTGTSTCYVEGGRVRNRGFEVEVSGSPLPDWNATLGFTYSDPEYVAGLNKGTDYNTRIPRKLFKFSTDYRLPGSFNRMRLGGDLYVQSRMYTQTASYTIKQGGYALVGLHARYDVSEAVELGLNVNNLLDKTYYQSIPTSNNFGGLFYGDPRSVMATVRGRF</sequence>
<dbReference type="PROSITE" id="PS01156">
    <property type="entry name" value="TONB_DEPENDENT_REC_2"/>
    <property type="match status" value="1"/>
</dbReference>
<keyword evidence="3 14" id="KW-0813">Transport</keyword>
<feature type="signal peptide" evidence="17">
    <location>
        <begin position="1"/>
        <end position="23"/>
    </location>
</feature>
<comment type="caution">
    <text evidence="19">The sequence shown here is derived from an EMBL/GenBank/DDBJ whole genome shotgun (WGS) entry which is preliminary data.</text>
</comment>
<dbReference type="NCBIfam" id="TIGR01783">
    <property type="entry name" value="TonB-siderophor"/>
    <property type="match status" value="1"/>
</dbReference>
<dbReference type="GO" id="GO:0038023">
    <property type="term" value="F:signaling receptor activity"/>
    <property type="evidence" value="ECO:0007669"/>
    <property type="project" value="InterPro"/>
</dbReference>
<keyword evidence="11 14" id="KW-0472">Membrane</keyword>
<evidence type="ECO:0000313" key="20">
    <source>
        <dbReference type="Proteomes" id="UP000249082"/>
    </source>
</evidence>
<reference evidence="19 20" key="1">
    <citation type="submission" date="2017-08" db="EMBL/GenBank/DDBJ databases">
        <title>Infants hospitalized years apart are colonized by the same room-sourced microbial strains.</title>
        <authorList>
            <person name="Brooks B."/>
            <person name="Olm M.R."/>
            <person name="Firek B.A."/>
            <person name="Baker R."/>
            <person name="Thomas B.C."/>
            <person name="Morowitz M.J."/>
            <person name="Banfield J.F."/>
        </authorList>
    </citation>
    <scope>NUCLEOTIDE SEQUENCE [LARGE SCALE GENOMIC DNA]</scope>
    <source>
        <strain evidence="19">S2_005_002_R2_33</strain>
    </source>
</reference>
<evidence type="ECO:0000256" key="10">
    <source>
        <dbReference type="ARBA" id="ARBA00023077"/>
    </source>
</evidence>
<evidence type="ECO:0000256" key="16">
    <source>
        <dbReference type="RuleBase" id="RU003357"/>
    </source>
</evidence>
<accession>A0A2W5NKF3</accession>
<evidence type="ECO:0000256" key="17">
    <source>
        <dbReference type="SAM" id="SignalP"/>
    </source>
</evidence>
<dbReference type="InterPro" id="IPR010105">
    <property type="entry name" value="TonB_sidphr_rcpt"/>
</dbReference>
<evidence type="ECO:0000256" key="9">
    <source>
        <dbReference type="ARBA" id="ARBA00023065"/>
    </source>
</evidence>
<evidence type="ECO:0000256" key="12">
    <source>
        <dbReference type="ARBA" id="ARBA00023170"/>
    </source>
</evidence>
<evidence type="ECO:0000256" key="13">
    <source>
        <dbReference type="ARBA" id="ARBA00023237"/>
    </source>
</evidence>
<dbReference type="InterPro" id="IPR037066">
    <property type="entry name" value="Plug_dom_sf"/>
</dbReference>
<protein>
    <submittedName>
        <fullName evidence="19">TonB-dependent siderophore receptor</fullName>
    </submittedName>
</protein>
<dbReference type="PANTHER" id="PTHR32552">
    <property type="entry name" value="FERRICHROME IRON RECEPTOR-RELATED"/>
    <property type="match status" value="1"/>
</dbReference>
<evidence type="ECO:0000256" key="6">
    <source>
        <dbReference type="ARBA" id="ARBA00022692"/>
    </source>
</evidence>
<dbReference type="SUPFAM" id="SSF56935">
    <property type="entry name" value="Porins"/>
    <property type="match status" value="1"/>
</dbReference>
<dbReference type="InterPro" id="IPR000531">
    <property type="entry name" value="Beta-barrel_TonB"/>
</dbReference>
<keyword evidence="9" id="KW-0406">Ion transport</keyword>
<dbReference type="InterPro" id="IPR011662">
    <property type="entry name" value="Secretin/TonB_short_N"/>
</dbReference>
<evidence type="ECO:0000256" key="4">
    <source>
        <dbReference type="ARBA" id="ARBA00022452"/>
    </source>
</evidence>
<comment type="subcellular location">
    <subcellularLocation>
        <location evidence="1 14">Cell outer membrane</location>
        <topology evidence="1 14">Multi-pass membrane protein</topology>
    </subcellularLocation>
</comment>
<keyword evidence="13 14" id="KW-0998">Cell outer membrane</keyword>
<organism evidence="19 20">
    <name type="scientific">Novosphingobium pentaromativorans</name>
    <dbReference type="NCBI Taxonomy" id="205844"/>
    <lineage>
        <taxon>Bacteria</taxon>
        <taxon>Pseudomonadati</taxon>
        <taxon>Pseudomonadota</taxon>
        <taxon>Alphaproteobacteria</taxon>
        <taxon>Sphingomonadales</taxon>
        <taxon>Sphingomonadaceae</taxon>
        <taxon>Novosphingobium</taxon>
    </lineage>
</organism>
<dbReference type="GO" id="GO:0009279">
    <property type="term" value="C:cell outer membrane"/>
    <property type="evidence" value="ECO:0007669"/>
    <property type="project" value="UniProtKB-SubCell"/>
</dbReference>
<evidence type="ECO:0000313" key="19">
    <source>
        <dbReference type="EMBL" id="PZQ53454.1"/>
    </source>
</evidence>
<dbReference type="Proteomes" id="UP000249082">
    <property type="component" value="Unassembled WGS sequence"/>
</dbReference>
<evidence type="ECO:0000256" key="1">
    <source>
        <dbReference type="ARBA" id="ARBA00004571"/>
    </source>
</evidence>
<proteinExistence type="inferred from homology"/>
<dbReference type="AlphaFoldDB" id="A0A2W5NKF3"/>
<dbReference type="PANTHER" id="PTHR32552:SF74">
    <property type="entry name" value="HYDROXAMATE SIDEROPHORE RECEPTOR FHUE"/>
    <property type="match status" value="1"/>
</dbReference>
<dbReference type="Pfam" id="PF07715">
    <property type="entry name" value="Plug"/>
    <property type="match status" value="1"/>
</dbReference>
<keyword evidence="5" id="KW-0410">Iron transport</keyword>
<evidence type="ECO:0000259" key="18">
    <source>
        <dbReference type="SMART" id="SM00965"/>
    </source>
</evidence>
<dbReference type="Pfam" id="PF07660">
    <property type="entry name" value="STN"/>
    <property type="match status" value="1"/>
</dbReference>
<dbReference type="InterPro" id="IPR012910">
    <property type="entry name" value="Plug_dom"/>
</dbReference>
<keyword evidence="4 14" id="KW-1134">Transmembrane beta strand</keyword>
<dbReference type="FunFam" id="2.170.130.10:FF:000010">
    <property type="entry name" value="Ferripyoverdine receptor"/>
    <property type="match status" value="1"/>
</dbReference>
<feature type="chain" id="PRO_5015881655" evidence="17">
    <location>
        <begin position="24"/>
        <end position="806"/>
    </location>
</feature>
<dbReference type="Gene3D" id="2.170.130.10">
    <property type="entry name" value="TonB-dependent receptor, plug domain"/>
    <property type="match status" value="1"/>
</dbReference>
<evidence type="ECO:0000256" key="2">
    <source>
        <dbReference type="ARBA" id="ARBA00009810"/>
    </source>
</evidence>
<keyword evidence="10 16" id="KW-0798">TonB box</keyword>
<dbReference type="SMART" id="SM00965">
    <property type="entry name" value="STN"/>
    <property type="match status" value="1"/>
</dbReference>
<dbReference type="InterPro" id="IPR010917">
    <property type="entry name" value="TonB_rcpt_CS"/>
</dbReference>
<evidence type="ECO:0000256" key="15">
    <source>
        <dbReference type="PROSITE-ProRule" id="PRU10144"/>
    </source>
</evidence>
<feature type="short sequence motif" description="TonB C-terminal box" evidence="15">
    <location>
        <begin position="789"/>
        <end position="806"/>
    </location>
</feature>
<keyword evidence="12 19" id="KW-0675">Receptor</keyword>
<evidence type="ECO:0000256" key="11">
    <source>
        <dbReference type="ARBA" id="ARBA00023136"/>
    </source>
</evidence>
<dbReference type="GO" id="GO:0015891">
    <property type="term" value="P:siderophore transport"/>
    <property type="evidence" value="ECO:0007669"/>
    <property type="project" value="InterPro"/>
</dbReference>
<evidence type="ECO:0000256" key="3">
    <source>
        <dbReference type="ARBA" id="ARBA00022448"/>
    </source>
</evidence>